<dbReference type="InterPro" id="IPR004294">
    <property type="entry name" value="Carotenoid_Oase"/>
</dbReference>
<dbReference type="EMBL" id="FUZQ01000005">
    <property type="protein sequence ID" value="SKC71884.1"/>
    <property type="molecule type" value="Genomic_DNA"/>
</dbReference>
<feature type="binding site" evidence="5">
    <location>
        <position position="132"/>
    </location>
    <ligand>
        <name>Fe cation</name>
        <dbReference type="ChEBI" id="CHEBI:24875"/>
        <note>catalytic</note>
    </ligand>
</feature>
<comment type="cofactor">
    <cofactor evidence="5 6">
        <name>Fe(2+)</name>
        <dbReference type="ChEBI" id="CHEBI:29033"/>
    </cofactor>
    <text evidence="5 6">Binds 1 Fe(2+) ion per subunit.</text>
</comment>
<dbReference type="OrthoDB" id="6636843at2"/>
<keyword evidence="3 6" id="KW-0560">Oxidoreductase</keyword>
<keyword evidence="8" id="KW-1185">Reference proteome</keyword>
<keyword evidence="2 5" id="KW-0479">Metal-binding</keyword>
<dbReference type="AlphaFoldDB" id="A0A1T5L7H6"/>
<dbReference type="GO" id="GO:0010436">
    <property type="term" value="F:carotenoid dioxygenase activity"/>
    <property type="evidence" value="ECO:0007669"/>
    <property type="project" value="TreeGrafter"/>
</dbReference>
<reference evidence="7 8" key="1">
    <citation type="submission" date="2017-02" db="EMBL/GenBank/DDBJ databases">
        <authorList>
            <person name="Peterson S.W."/>
        </authorList>
    </citation>
    <scope>NUCLEOTIDE SEQUENCE [LARGE SCALE GENOMIC DNA]</scope>
    <source>
        <strain evidence="7 8">DSM 21481</strain>
    </source>
</reference>
<evidence type="ECO:0000256" key="2">
    <source>
        <dbReference type="ARBA" id="ARBA00022723"/>
    </source>
</evidence>
<evidence type="ECO:0000256" key="6">
    <source>
        <dbReference type="RuleBase" id="RU364048"/>
    </source>
</evidence>
<keyword evidence="6 7" id="KW-0223">Dioxygenase</keyword>
<accession>A0A1T5L7H6</accession>
<proteinExistence type="inferred from homology"/>
<organism evidence="7 8">
    <name type="scientific">Krasilnikoviella flava</name>
    <dbReference type="NCBI Taxonomy" id="526729"/>
    <lineage>
        <taxon>Bacteria</taxon>
        <taxon>Bacillati</taxon>
        <taxon>Actinomycetota</taxon>
        <taxon>Actinomycetes</taxon>
        <taxon>Micrococcales</taxon>
        <taxon>Promicromonosporaceae</taxon>
        <taxon>Krasilnikoviella</taxon>
    </lineage>
</organism>
<evidence type="ECO:0000313" key="7">
    <source>
        <dbReference type="EMBL" id="SKC71884.1"/>
    </source>
</evidence>
<dbReference type="EC" id="1.13.11.-" evidence="6"/>
<feature type="binding site" evidence="5">
    <location>
        <position position="180"/>
    </location>
    <ligand>
        <name>Fe cation</name>
        <dbReference type="ChEBI" id="CHEBI:24875"/>
        <note>catalytic</note>
    </ligand>
</feature>
<evidence type="ECO:0000256" key="5">
    <source>
        <dbReference type="PIRSR" id="PIRSR604294-1"/>
    </source>
</evidence>
<dbReference type="Proteomes" id="UP000189777">
    <property type="component" value="Unassembled WGS sequence"/>
</dbReference>
<name>A0A1T5L7H6_9MICO</name>
<dbReference type="PANTHER" id="PTHR10543:SF89">
    <property type="entry name" value="CAROTENOID 9,10(9',10')-CLEAVAGE DIOXYGENASE 1"/>
    <property type="match status" value="1"/>
</dbReference>
<dbReference type="RefSeq" id="WP_079575325.1">
    <property type="nucleotide sequence ID" value="NZ_FUZQ01000005.1"/>
</dbReference>
<comment type="similarity">
    <text evidence="1 6">Belongs to the carotenoid oxygenase family.</text>
</comment>
<evidence type="ECO:0000256" key="1">
    <source>
        <dbReference type="ARBA" id="ARBA00006787"/>
    </source>
</evidence>
<sequence length="424" mass="46111">MRYLEGPFEPVTEEITAYGLPVTGRIPAELNGRYLRNGPNALGVEDPAVHIWGMGQGMVHGVRLREGRAEWYRNRFVRTSGFAPMVHVIEHAQRTFALAEGGLPPAELDDELNTLGSCDLGATPEGFMAGAHSKHDPRTGELHSLSYMPGRDVVQHIVTDAGGTVTGTTTIPMTRTPFMHDFALTENHVVLWDTPLGFDGFECRWLPDHPTRVGVMPRAGGEVRWHDVDPVHVSHTLNAYDDGDSVVVDVITTDGPFDPAAPGAIRPALDRWTIGAGSIHQQRVDDRPQDFPRVNESRLTLPYRFGYSAATALYGVPFEPAGAPGDDTFSNALVKHDLQRGTAEVHRFGRDEAVGEAVFAAAGAGEDGVDEDHGYLLTYVHNPSRNASDLVILAAQDFTGAPVARVHLPARVPLGLHGSWLPDR</sequence>
<evidence type="ECO:0000256" key="4">
    <source>
        <dbReference type="ARBA" id="ARBA00023004"/>
    </source>
</evidence>
<dbReference type="GO" id="GO:0046872">
    <property type="term" value="F:metal ion binding"/>
    <property type="evidence" value="ECO:0007669"/>
    <property type="project" value="UniProtKB-KW"/>
</dbReference>
<dbReference type="STRING" id="526729.SAMN04324258_3068"/>
<evidence type="ECO:0000256" key="3">
    <source>
        <dbReference type="ARBA" id="ARBA00023002"/>
    </source>
</evidence>
<dbReference type="GO" id="GO:0016121">
    <property type="term" value="P:carotene catabolic process"/>
    <property type="evidence" value="ECO:0007669"/>
    <property type="project" value="TreeGrafter"/>
</dbReference>
<keyword evidence="4 5" id="KW-0408">Iron</keyword>
<protein>
    <recommendedName>
        <fullName evidence="6">Dioxygenase</fullName>
        <ecNumber evidence="6">1.13.11.-</ecNumber>
    </recommendedName>
</protein>
<gene>
    <name evidence="7" type="ORF">SAMN04324258_3068</name>
</gene>
<feature type="binding site" evidence="5">
    <location>
        <position position="417"/>
    </location>
    <ligand>
        <name>Fe cation</name>
        <dbReference type="ChEBI" id="CHEBI:24875"/>
        <note>catalytic</note>
    </ligand>
</feature>
<evidence type="ECO:0000313" key="8">
    <source>
        <dbReference type="Proteomes" id="UP000189777"/>
    </source>
</evidence>
<dbReference type="Pfam" id="PF03055">
    <property type="entry name" value="RPE65"/>
    <property type="match status" value="1"/>
</dbReference>
<feature type="binding site" evidence="5">
    <location>
        <position position="235"/>
    </location>
    <ligand>
        <name>Fe cation</name>
        <dbReference type="ChEBI" id="CHEBI:24875"/>
        <note>catalytic</note>
    </ligand>
</feature>
<dbReference type="PANTHER" id="PTHR10543">
    <property type="entry name" value="BETA-CAROTENE DIOXYGENASE"/>
    <property type="match status" value="1"/>
</dbReference>